<protein>
    <submittedName>
        <fullName evidence="2">Uncharacterized protein</fullName>
    </submittedName>
</protein>
<dbReference type="Pfam" id="PF12796">
    <property type="entry name" value="Ank_2"/>
    <property type="match status" value="1"/>
</dbReference>
<name>A0A5J5A819_9ASTE</name>
<proteinExistence type="predicted"/>
<organism evidence="2 3">
    <name type="scientific">Nyssa sinensis</name>
    <dbReference type="NCBI Taxonomy" id="561372"/>
    <lineage>
        <taxon>Eukaryota</taxon>
        <taxon>Viridiplantae</taxon>
        <taxon>Streptophyta</taxon>
        <taxon>Embryophyta</taxon>
        <taxon>Tracheophyta</taxon>
        <taxon>Spermatophyta</taxon>
        <taxon>Magnoliopsida</taxon>
        <taxon>eudicotyledons</taxon>
        <taxon>Gunneridae</taxon>
        <taxon>Pentapetalae</taxon>
        <taxon>asterids</taxon>
        <taxon>Cornales</taxon>
        <taxon>Nyssaceae</taxon>
        <taxon>Nyssa</taxon>
    </lineage>
</organism>
<evidence type="ECO:0000313" key="3">
    <source>
        <dbReference type="Proteomes" id="UP000325577"/>
    </source>
</evidence>
<reference evidence="2 3" key="1">
    <citation type="submission" date="2019-09" db="EMBL/GenBank/DDBJ databases">
        <title>A chromosome-level genome assembly of the Chinese tupelo Nyssa sinensis.</title>
        <authorList>
            <person name="Yang X."/>
            <person name="Kang M."/>
            <person name="Yang Y."/>
            <person name="Xiong H."/>
            <person name="Wang M."/>
            <person name="Zhang Z."/>
            <person name="Wang Z."/>
            <person name="Wu H."/>
            <person name="Ma T."/>
            <person name="Liu J."/>
            <person name="Xi Z."/>
        </authorList>
    </citation>
    <scope>NUCLEOTIDE SEQUENCE [LARGE SCALE GENOMIC DNA]</scope>
    <source>
        <strain evidence="2">J267</strain>
        <tissue evidence="2">Leaf</tissue>
    </source>
</reference>
<accession>A0A5J5A819</accession>
<dbReference type="EMBL" id="CM018046">
    <property type="protein sequence ID" value="KAA8525992.1"/>
    <property type="molecule type" value="Genomic_DNA"/>
</dbReference>
<dbReference type="PANTHER" id="PTHR24128:SF24">
    <property type="entry name" value="ANKYRIN REPEAT PROTEIN"/>
    <property type="match status" value="1"/>
</dbReference>
<sequence length="320" mass="35955">MASTRECAWVAENGYGSEVLDLDGLCRWAQQPVGRCDWARSRSRFCPRPLDLFMDVEAGKRYSTGEYRSILCVNSREDPYLLEHLNDIPFLDTPLHIAAAAGHTHFAVEIASLKPSFCSKLNPDGLSPLHLAVQNLNTKLAKRLVSMDTHSVARPGCLDIRAILGWGITKDMFILGKRSKRSNQKFGFVRTFGDIGKIWEDFISLDKGTMNGAVFEFGKVKVYTKSFDPINQVIQLKCKDDIYSSRMVEDQRIVVNFSNKIADCKSLVRANSNQGEKKCREEDDKLESEKDDELADEDDSIAKKANCDGFKIVDLADGKK</sequence>
<dbReference type="OrthoDB" id="194358at2759"/>
<dbReference type="AlphaFoldDB" id="A0A5J5A819"/>
<dbReference type="InterPro" id="IPR002110">
    <property type="entry name" value="Ankyrin_rpt"/>
</dbReference>
<evidence type="ECO:0000256" key="1">
    <source>
        <dbReference type="SAM" id="MobiDB-lite"/>
    </source>
</evidence>
<gene>
    <name evidence="2" type="ORF">F0562_007908</name>
</gene>
<feature type="compositionally biased region" description="Acidic residues" evidence="1">
    <location>
        <begin position="284"/>
        <end position="297"/>
    </location>
</feature>
<dbReference type="PANTHER" id="PTHR24128">
    <property type="entry name" value="HOMEOBOX PROTEIN WARIAI"/>
    <property type="match status" value="1"/>
</dbReference>
<evidence type="ECO:0000313" key="2">
    <source>
        <dbReference type="EMBL" id="KAA8525992.1"/>
    </source>
</evidence>
<dbReference type="SMART" id="SM00248">
    <property type="entry name" value="ANK"/>
    <property type="match status" value="2"/>
</dbReference>
<dbReference type="Proteomes" id="UP000325577">
    <property type="component" value="Linkage Group LG3"/>
</dbReference>
<keyword evidence="3" id="KW-1185">Reference proteome</keyword>
<dbReference type="InterPro" id="IPR036770">
    <property type="entry name" value="Ankyrin_rpt-contain_sf"/>
</dbReference>
<feature type="region of interest" description="Disordered" evidence="1">
    <location>
        <begin position="274"/>
        <end position="297"/>
    </location>
</feature>
<dbReference type="SUPFAM" id="SSF48403">
    <property type="entry name" value="Ankyrin repeat"/>
    <property type="match status" value="1"/>
</dbReference>
<dbReference type="Gene3D" id="1.25.40.20">
    <property type="entry name" value="Ankyrin repeat-containing domain"/>
    <property type="match status" value="1"/>
</dbReference>